<gene>
    <name evidence="1" type="ORF">C5E45_02910</name>
</gene>
<name>A0A2S6AXW7_9NOCA</name>
<dbReference type="EMBL" id="PSZC01000001">
    <property type="protein sequence ID" value="PPJ40048.1"/>
    <property type="molecule type" value="Genomic_DNA"/>
</dbReference>
<accession>A0A2S6AXW7</accession>
<dbReference type="AlphaFoldDB" id="A0A2S6AXW7"/>
<dbReference type="OrthoDB" id="4825162at2"/>
<dbReference type="SUPFAM" id="SSF54593">
    <property type="entry name" value="Glyoxalase/Bleomycin resistance protein/Dihydroxybiphenyl dioxygenase"/>
    <property type="match status" value="1"/>
</dbReference>
<evidence type="ECO:0000313" key="1">
    <source>
        <dbReference type="EMBL" id="PPJ40048.1"/>
    </source>
</evidence>
<dbReference type="Gene3D" id="3.10.180.10">
    <property type="entry name" value="2,3-Dihydroxybiphenyl 1,2-Dioxygenase, domain 1"/>
    <property type="match status" value="2"/>
</dbReference>
<dbReference type="RefSeq" id="WP_104373887.1">
    <property type="nucleotide sequence ID" value="NZ_PSZC01000001.1"/>
</dbReference>
<dbReference type="PANTHER" id="PTHR36503:SF1">
    <property type="entry name" value="BLR2520 PROTEIN"/>
    <property type="match status" value="1"/>
</dbReference>
<proteinExistence type="predicted"/>
<dbReference type="PANTHER" id="PTHR36503">
    <property type="entry name" value="BLR2520 PROTEIN"/>
    <property type="match status" value="1"/>
</dbReference>
<protein>
    <submittedName>
        <fullName evidence="1">Glyoxalase</fullName>
    </submittedName>
</protein>
<reference evidence="1 2" key="1">
    <citation type="submission" date="2018-02" db="EMBL/GenBank/DDBJ databases">
        <title>8 Nocardia nova and 1 Nocardia cyriacigeorgica strain used for evolution to TMP-SMX.</title>
        <authorList>
            <person name="Mehta H."/>
            <person name="Weng J."/>
            <person name="Shamoo Y."/>
        </authorList>
    </citation>
    <scope>NUCLEOTIDE SEQUENCE [LARGE SCALE GENOMIC DNA]</scope>
    <source>
        <strain evidence="1 2">MDA3139</strain>
    </source>
</reference>
<dbReference type="Proteomes" id="UP000239874">
    <property type="component" value="Unassembled WGS sequence"/>
</dbReference>
<evidence type="ECO:0000313" key="2">
    <source>
        <dbReference type="Proteomes" id="UP000239874"/>
    </source>
</evidence>
<organism evidence="1 2">
    <name type="scientific">Nocardia nova</name>
    <dbReference type="NCBI Taxonomy" id="37330"/>
    <lineage>
        <taxon>Bacteria</taxon>
        <taxon>Bacillati</taxon>
        <taxon>Actinomycetota</taxon>
        <taxon>Actinomycetes</taxon>
        <taxon>Mycobacteriales</taxon>
        <taxon>Nocardiaceae</taxon>
        <taxon>Nocardia</taxon>
    </lineage>
</organism>
<sequence length="208" mass="21903">MASISHLRLGTTSPSAAVTFYSTAFGIDTPIHTESSAQASNGFRGFTLGVDVAGPASVDKLFAHAVGLGATEVKRPKRQLWGGYSGVLSTPDGTVLKIATTAKKDDIPLELNPERVVLLLGVSDVKASQQLYSARGLAVAKSYGSKYVEFEQQGGAITLGLYKRAGLAKEFGVSAEGSGSHRLTIVWSGEPFTDPDGFVWESVDAIHD</sequence>
<dbReference type="InterPro" id="IPR029068">
    <property type="entry name" value="Glyas_Bleomycin-R_OHBP_Dase"/>
</dbReference>
<comment type="caution">
    <text evidence="1">The sequence shown here is derived from an EMBL/GenBank/DDBJ whole genome shotgun (WGS) entry which is preliminary data.</text>
</comment>